<dbReference type="EMBL" id="CATQJL010000326">
    <property type="protein sequence ID" value="CAJ0609496.1"/>
    <property type="molecule type" value="Genomic_DNA"/>
</dbReference>
<comment type="caution">
    <text evidence="1">The sequence shown here is derived from an EMBL/GenBank/DDBJ whole genome shotgun (WGS) entry which is preliminary data.</text>
</comment>
<keyword evidence="2" id="KW-1185">Reference proteome</keyword>
<gene>
    <name evidence="1" type="ORF">CYNAS_LOCUS21479</name>
</gene>
<evidence type="ECO:0000313" key="2">
    <source>
        <dbReference type="Proteomes" id="UP001176961"/>
    </source>
</evidence>
<organism evidence="1 2">
    <name type="scientific">Cylicocyclus nassatus</name>
    <name type="common">Nematode worm</name>
    <dbReference type="NCBI Taxonomy" id="53992"/>
    <lineage>
        <taxon>Eukaryota</taxon>
        <taxon>Metazoa</taxon>
        <taxon>Ecdysozoa</taxon>
        <taxon>Nematoda</taxon>
        <taxon>Chromadorea</taxon>
        <taxon>Rhabditida</taxon>
        <taxon>Rhabditina</taxon>
        <taxon>Rhabditomorpha</taxon>
        <taxon>Strongyloidea</taxon>
        <taxon>Strongylidae</taxon>
        <taxon>Cylicocyclus</taxon>
    </lineage>
</organism>
<dbReference type="Proteomes" id="UP001176961">
    <property type="component" value="Unassembled WGS sequence"/>
</dbReference>
<sequence length="89" mass="9553">MNAISLLFLLCVAIAAVSGAIRAKRQRTVIERTVVNRYGGQGFNRQPWGYGPGGFRGGWGQPNPALGFNRGPFGQPPPTTVVRTTVIRG</sequence>
<name>A0AA36HEW1_CYLNA</name>
<dbReference type="AlphaFoldDB" id="A0AA36HEW1"/>
<evidence type="ECO:0000313" key="1">
    <source>
        <dbReference type="EMBL" id="CAJ0609496.1"/>
    </source>
</evidence>
<reference evidence="1" key="1">
    <citation type="submission" date="2023-07" db="EMBL/GenBank/DDBJ databases">
        <authorList>
            <consortium name="CYATHOMIX"/>
        </authorList>
    </citation>
    <scope>NUCLEOTIDE SEQUENCE</scope>
    <source>
        <strain evidence="1">N/A</strain>
    </source>
</reference>
<protein>
    <submittedName>
        <fullName evidence="1">Uncharacterized protein</fullName>
    </submittedName>
</protein>
<proteinExistence type="predicted"/>
<accession>A0AA36HEW1</accession>